<protein>
    <submittedName>
        <fullName evidence="2">Uncharacterized protein</fullName>
    </submittedName>
</protein>
<keyword evidence="3" id="KW-1185">Reference proteome</keyword>
<accession>A0AA86SQ18</accession>
<sequence>MSHTYRQPHIVAATHPAQKRRSPATRPSPPPPTPGPSHPHTRVSVRKNRYLVARVDSDNLTSRIAILITEEWIDSGLLWDSNSRVAFNSSYNGEFLAQGYRIRDYCNDEIEKPEVLYAYY</sequence>
<reference evidence="2" key="1">
    <citation type="submission" date="2023-10" db="EMBL/GenBank/DDBJ databases">
        <authorList>
            <person name="Domelevo Entfellner J.-B."/>
        </authorList>
    </citation>
    <scope>NUCLEOTIDE SEQUENCE</scope>
</reference>
<evidence type="ECO:0000313" key="2">
    <source>
        <dbReference type="EMBL" id="CAJ1953121.1"/>
    </source>
</evidence>
<gene>
    <name evidence="2" type="ORF">AYBTSS11_LOCUS15658</name>
</gene>
<evidence type="ECO:0000256" key="1">
    <source>
        <dbReference type="SAM" id="MobiDB-lite"/>
    </source>
</evidence>
<organism evidence="2 3">
    <name type="scientific">Sphenostylis stenocarpa</name>
    <dbReference type="NCBI Taxonomy" id="92480"/>
    <lineage>
        <taxon>Eukaryota</taxon>
        <taxon>Viridiplantae</taxon>
        <taxon>Streptophyta</taxon>
        <taxon>Embryophyta</taxon>
        <taxon>Tracheophyta</taxon>
        <taxon>Spermatophyta</taxon>
        <taxon>Magnoliopsida</taxon>
        <taxon>eudicotyledons</taxon>
        <taxon>Gunneridae</taxon>
        <taxon>Pentapetalae</taxon>
        <taxon>rosids</taxon>
        <taxon>fabids</taxon>
        <taxon>Fabales</taxon>
        <taxon>Fabaceae</taxon>
        <taxon>Papilionoideae</taxon>
        <taxon>50 kb inversion clade</taxon>
        <taxon>NPAAA clade</taxon>
        <taxon>indigoferoid/millettioid clade</taxon>
        <taxon>Phaseoleae</taxon>
        <taxon>Sphenostylis</taxon>
    </lineage>
</organism>
<dbReference type="AlphaFoldDB" id="A0AA86SQ18"/>
<dbReference type="Proteomes" id="UP001189624">
    <property type="component" value="Chromosome 4"/>
</dbReference>
<name>A0AA86SQ18_9FABA</name>
<evidence type="ECO:0000313" key="3">
    <source>
        <dbReference type="Proteomes" id="UP001189624"/>
    </source>
</evidence>
<dbReference type="Gramene" id="rna-AYBTSS11_LOCUS15658">
    <property type="protein sequence ID" value="CAJ1953121.1"/>
    <property type="gene ID" value="gene-AYBTSS11_LOCUS15658"/>
</dbReference>
<feature type="region of interest" description="Disordered" evidence="1">
    <location>
        <begin position="1"/>
        <end position="45"/>
    </location>
</feature>
<dbReference type="EMBL" id="OY731401">
    <property type="protein sequence ID" value="CAJ1953121.1"/>
    <property type="molecule type" value="Genomic_DNA"/>
</dbReference>
<feature type="compositionally biased region" description="Pro residues" evidence="1">
    <location>
        <begin position="26"/>
        <end position="37"/>
    </location>
</feature>
<proteinExistence type="predicted"/>